<dbReference type="Pfam" id="PF05656">
    <property type="entry name" value="DUF805"/>
    <property type="match status" value="1"/>
</dbReference>
<sequence length="207" mass="21692">MDPAGHPRRPPRERARGCTAARRPGLLRAWSGRARRRHRGPVGVTTRREDRTRAPAESSLTARLAGAVTGLRAVAAQAAGAVASVAGHYATFSGRATRREFWWWSAFLAAVVTVVALIQLLVLGDGTRGAVAVAASFGTEILAALLVLALFVPSQAVLVRRLHDANLSGWYALLGLIPLLGALMLLAVALLPSAATETPVPDAASTA</sequence>
<keyword evidence="4" id="KW-1185">Reference proteome</keyword>
<dbReference type="PANTHER" id="PTHR34980:SF2">
    <property type="entry name" value="INNER MEMBRANE PROTEIN YHAH-RELATED"/>
    <property type="match status" value="1"/>
</dbReference>
<protein>
    <submittedName>
        <fullName evidence="3">DUF805 domain-containing protein</fullName>
    </submittedName>
</protein>
<feature type="region of interest" description="Disordered" evidence="1">
    <location>
        <begin position="35"/>
        <end position="56"/>
    </location>
</feature>
<keyword evidence="2" id="KW-1133">Transmembrane helix</keyword>
<evidence type="ECO:0000256" key="2">
    <source>
        <dbReference type="SAM" id="Phobius"/>
    </source>
</evidence>
<dbReference type="PANTHER" id="PTHR34980">
    <property type="entry name" value="INNER MEMBRANE PROTEIN-RELATED-RELATED"/>
    <property type="match status" value="1"/>
</dbReference>
<evidence type="ECO:0000313" key="4">
    <source>
        <dbReference type="Proteomes" id="UP000297447"/>
    </source>
</evidence>
<dbReference type="Proteomes" id="UP000297447">
    <property type="component" value="Unassembled WGS sequence"/>
</dbReference>
<evidence type="ECO:0000256" key="1">
    <source>
        <dbReference type="SAM" id="MobiDB-lite"/>
    </source>
</evidence>
<feature type="transmembrane region" description="Helical" evidence="2">
    <location>
        <begin position="130"/>
        <end position="158"/>
    </location>
</feature>
<keyword evidence="2" id="KW-0472">Membrane</keyword>
<feature type="transmembrane region" description="Helical" evidence="2">
    <location>
        <begin position="101"/>
        <end position="124"/>
    </location>
</feature>
<name>A0A4R8ZUA3_9MICO</name>
<keyword evidence="2" id="KW-0812">Transmembrane</keyword>
<reference evidence="3 4" key="1">
    <citation type="submission" date="2019-03" db="EMBL/GenBank/DDBJ databases">
        <title>Genomics of glacier-inhabiting Cryobacterium strains.</title>
        <authorList>
            <person name="Liu Q."/>
            <person name="Xin Y.-H."/>
        </authorList>
    </citation>
    <scope>NUCLEOTIDE SEQUENCE [LARGE SCALE GENOMIC DNA]</scope>
    <source>
        <strain evidence="3 4">Hh14</strain>
    </source>
</reference>
<dbReference type="AlphaFoldDB" id="A0A4R8ZUA3"/>
<organism evidence="3 4">
    <name type="scientific">Cryobacterium frigoriphilum</name>
    <dbReference type="NCBI Taxonomy" id="1259150"/>
    <lineage>
        <taxon>Bacteria</taxon>
        <taxon>Bacillati</taxon>
        <taxon>Actinomycetota</taxon>
        <taxon>Actinomycetes</taxon>
        <taxon>Micrococcales</taxon>
        <taxon>Microbacteriaceae</taxon>
        <taxon>Cryobacterium</taxon>
    </lineage>
</organism>
<comment type="caution">
    <text evidence="3">The sequence shown here is derived from an EMBL/GenBank/DDBJ whole genome shotgun (WGS) entry which is preliminary data.</text>
</comment>
<feature type="region of interest" description="Disordered" evidence="1">
    <location>
        <begin position="1"/>
        <end position="21"/>
    </location>
</feature>
<gene>
    <name evidence="3" type="ORF">E3T55_17495</name>
</gene>
<accession>A0A4R8ZUA3</accession>
<dbReference type="EMBL" id="SOHE01000077">
    <property type="protein sequence ID" value="TFD46209.1"/>
    <property type="molecule type" value="Genomic_DNA"/>
</dbReference>
<evidence type="ECO:0000313" key="3">
    <source>
        <dbReference type="EMBL" id="TFD46209.1"/>
    </source>
</evidence>
<proteinExistence type="predicted"/>
<dbReference type="InterPro" id="IPR008523">
    <property type="entry name" value="DUF805"/>
</dbReference>
<dbReference type="GO" id="GO:0005886">
    <property type="term" value="C:plasma membrane"/>
    <property type="evidence" value="ECO:0007669"/>
    <property type="project" value="TreeGrafter"/>
</dbReference>
<feature type="transmembrane region" description="Helical" evidence="2">
    <location>
        <begin position="170"/>
        <end position="191"/>
    </location>
</feature>